<dbReference type="GO" id="GO:0005794">
    <property type="term" value="C:Golgi apparatus"/>
    <property type="evidence" value="ECO:0007669"/>
    <property type="project" value="TreeGrafter"/>
</dbReference>
<evidence type="ECO:0000256" key="2">
    <source>
        <dbReference type="SAM" id="MobiDB-lite"/>
    </source>
</evidence>
<name>A0AAN8MGH4_9TELE</name>
<feature type="coiled-coil region" evidence="1">
    <location>
        <begin position="497"/>
        <end position="611"/>
    </location>
</feature>
<sequence length="775" mass="87197">MSSRGKGEGCRVCGGDLQGNQRRWLFGGQNKKDGQPQTPSDSLGRGSLSRSSQSSPWGSTMSLGSTTSLPSLSSPAKAMDLLSVLTHILGQSVPRGSGRGEFLCGKCVSVLERVFKFDSVISRVRVLSSERLQKLTQERDKVRQWVRSAYRQRHPQDFRMRSSTSEEDGDGMGDKDGYMEMLKENMALSEYECWSEKWDACPYFSRTGKRCSKGKNCEGCDSLRVSDSAYESVCGVPRRLPFQPFSPLALSRDKSQSMPLHWSRVPSLSSSPASLAGSTLSLRGSSRTESIQSLDSLGCRDPLDFPDDLSLLVLRELKGIEGKPVSSPSGSKIPVLGKREGRYLGEVGETSSPEVTRVLNFGERENGGVEVDGETNDVLTELRDEFIPLHRESTTGRVRLAVRQLRGQLDQAMARIKTLETELEHGTKTKPDTNVNGPEDWLKLPQKDGGNFLLQSLGHSLHSRDRVIQECMGLIRKMCMEVGTGTDVADRLTQALTDNLKQTLSDNKQALETLRSEMSEKKRMESELEALKKAGRDRERDLYTLNTVLQCNQDIINELRVELVEKERVQREVQKEREVWRQRDQALTAVLEEKESLLLCLKEALESSQKDMQALSDSVISQGVSGGGAEGALASQLKEKESLVRAWLQDREEHSATMCREVSKLTTALQDYQGMVQEQQQNHSQTVSSLSEQLNDTRNNLRERGKENKEAQRAWRSEKEEKEREERKLRKSLEKRDQLIEQVLLDSEERDHLLKELQQNLLNKFEPMTAVKHTL</sequence>
<dbReference type="EMBL" id="JAGTTL010000002">
    <property type="protein sequence ID" value="KAK6326198.1"/>
    <property type="molecule type" value="Genomic_DNA"/>
</dbReference>
<gene>
    <name evidence="4" type="ORF">J4Q44_G00018430</name>
</gene>
<dbReference type="InterPro" id="IPR040947">
    <property type="entry name" value="SMYLE_N"/>
</dbReference>
<feature type="compositionally biased region" description="Polar residues" evidence="2">
    <location>
        <begin position="677"/>
        <end position="698"/>
    </location>
</feature>
<feature type="region of interest" description="Disordered" evidence="2">
    <location>
        <begin position="1"/>
        <end position="70"/>
    </location>
</feature>
<feature type="domain" description="Short myomegalin-like EB1 binding protein N-terminal" evidence="3">
    <location>
        <begin position="178"/>
        <end position="246"/>
    </location>
</feature>
<comment type="caution">
    <text evidence="4">The sequence shown here is derived from an EMBL/GenBank/DDBJ whole genome shotgun (WGS) entry which is preliminary data.</text>
</comment>
<dbReference type="GO" id="GO:1903358">
    <property type="term" value="P:regulation of Golgi organization"/>
    <property type="evidence" value="ECO:0007669"/>
    <property type="project" value="TreeGrafter"/>
</dbReference>
<keyword evidence="5" id="KW-1185">Reference proteome</keyword>
<dbReference type="GO" id="GO:0060090">
    <property type="term" value="F:molecular adaptor activity"/>
    <property type="evidence" value="ECO:0007669"/>
    <property type="project" value="TreeGrafter"/>
</dbReference>
<evidence type="ECO:0000256" key="1">
    <source>
        <dbReference type="SAM" id="Coils"/>
    </source>
</evidence>
<dbReference type="PANTHER" id="PTHR46501">
    <property type="entry name" value="MYOMEGALIN"/>
    <property type="match status" value="1"/>
</dbReference>
<feature type="compositionally biased region" description="Basic and acidic residues" evidence="2">
    <location>
        <begin position="699"/>
        <end position="732"/>
    </location>
</feature>
<dbReference type="GO" id="GO:0007098">
    <property type="term" value="P:centrosome cycle"/>
    <property type="evidence" value="ECO:0007669"/>
    <property type="project" value="TreeGrafter"/>
</dbReference>
<evidence type="ECO:0000259" key="3">
    <source>
        <dbReference type="Pfam" id="PF18615"/>
    </source>
</evidence>
<feature type="region of interest" description="Disordered" evidence="2">
    <location>
        <begin position="677"/>
        <end position="732"/>
    </location>
</feature>
<feature type="compositionally biased region" description="Low complexity" evidence="2">
    <location>
        <begin position="39"/>
        <end position="70"/>
    </location>
</feature>
<dbReference type="GO" id="GO:0005813">
    <property type="term" value="C:centrosome"/>
    <property type="evidence" value="ECO:0007669"/>
    <property type="project" value="TreeGrafter"/>
</dbReference>
<accession>A0AAN8MGH4</accession>
<dbReference type="AlphaFoldDB" id="A0AAN8MGH4"/>
<feature type="coiled-coil region" evidence="1">
    <location>
        <begin position="402"/>
        <end position="429"/>
    </location>
</feature>
<dbReference type="InterPro" id="IPR052593">
    <property type="entry name" value="MT-associated_AKAP9-binding"/>
</dbReference>
<protein>
    <recommendedName>
        <fullName evidence="3">Short myomegalin-like EB1 binding protein N-terminal domain-containing protein</fullName>
    </recommendedName>
</protein>
<dbReference type="Proteomes" id="UP001356427">
    <property type="component" value="Unassembled WGS sequence"/>
</dbReference>
<dbReference type="GO" id="GO:0090063">
    <property type="term" value="P:positive regulation of microtubule nucleation"/>
    <property type="evidence" value="ECO:0007669"/>
    <property type="project" value="TreeGrafter"/>
</dbReference>
<organism evidence="4 5">
    <name type="scientific">Coregonus suidteri</name>
    <dbReference type="NCBI Taxonomy" id="861788"/>
    <lineage>
        <taxon>Eukaryota</taxon>
        <taxon>Metazoa</taxon>
        <taxon>Chordata</taxon>
        <taxon>Craniata</taxon>
        <taxon>Vertebrata</taxon>
        <taxon>Euteleostomi</taxon>
        <taxon>Actinopterygii</taxon>
        <taxon>Neopterygii</taxon>
        <taxon>Teleostei</taxon>
        <taxon>Protacanthopterygii</taxon>
        <taxon>Salmoniformes</taxon>
        <taxon>Salmonidae</taxon>
        <taxon>Coregoninae</taxon>
        <taxon>Coregonus</taxon>
    </lineage>
</organism>
<reference evidence="4 5" key="1">
    <citation type="submission" date="2021-04" db="EMBL/GenBank/DDBJ databases">
        <authorList>
            <person name="De Guttry C."/>
            <person name="Zahm M."/>
            <person name="Klopp C."/>
            <person name="Cabau C."/>
            <person name="Louis A."/>
            <person name="Berthelot C."/>
            <person name="Parey E."/>
            <person name="Roest Crollius H."/>
            <person name="Montfort J."/>
            <person name="Robinson-Rechavi M."/>
            <person name="Bucao C."/>
            <person name="Bouchez O."/>
            <person name="Gislard M."/>
            <person name="Lluch J."/>
            <person name="Milhes M."/>
            <person name="Lampietro C."/>
            <person name="Lopez Roques C."/>
            <person name="Donnadieu C."/>
            <person name="Braasch I."/>
            <person name="Desvignes T."/>
            <person name="Postlethwait J."/>
            <person name="Bobe J."/>
            <person name="Wedekind C."/>
            <person name="Guiguen Y."/>
        </authorList>
    </citation>
    <scope>NUCLEOTIDE SEQUENCE [LARGE SCALE GENOMIC DNA]</scope>
    <source>
        <strain evidence="4">Cs_M1</strain>
        <tissue evidence="4">Blood</tissue>
    </source>
</reference>
<evidence type="ECO:0000313" key="4">
    <source>
        <dbReference type="EMBL" id="KAK6326198.1"/>
    </source>
</evidence>
<dbReference type="PANTHER" id="PTHR46501:SF6">
    <property type="entry name" value="SI:CH73-95L15.5"/>
    <property type="match status" value="1"/>
</dbReference>
<keyword evidence="1" id="KW-0175">Coiled coil</keyword>
<proteinExistence type="predicted"/>
<dbReference type="Pfam" id="PF18615">
    <property type="entry name" value="SMYLE_N"/>
    <property type="match status" value="1"/>
</dbReference>
<evidence type="ECO:0000313" key="5">
    <source>
        <dbReference type="Proteomes" id="UP001356427"/>
    </source>
</evidence>